<evidence type="ECO:0000313" key="2">
    <source>
        <dbReference type="EMBL" id="JAG72403.1"/>
    </source>
</evidence>
<dbReference type="EMBL" id="GBYB01002636">
    <property type="protein sequence ID" value="JAG72403.1"/>
    <property type="molecule type" value="Transcribed_RNA"/>
</dbReference>
<accession>A0A0C9R7A4</accession>
<proteinExistence type="predicted"/>
<evidence type="ECO:0000256" key="1">
    <source>
        <dbReference type="SAM" id="MobiDB-lite"/>
    </source>
</evidence>
<sequence length="410" mass="46150">MEECEKVYQIVEFVEEMIENGKKSLEIVPASWVTRTEGTTTGTCAFPPPNQYHSVSKMVKELIPPQSSWKTFGVELLTSAKNYDKAERRINRLYRKRSNIDSTDSETEASCVGKISKNQAAAITRRTFSLLEHIVEEREAEREAISSRHHEAEISKDGGQQRSLEEAGATTLRGRTESGDTKGEKKFALKAVLKTLRENAIEDPLKQFCADYWDATTELLTYKYREDLSSLKRSIQYDLNRKIEELRVSMMVCNVAGGEPITSPREGLSADFPIKSFEQFLDFEKTLDPTHQDNLADPEKALQKQDILKAFMGVLTNKGMDYAADIKKILKELISKEVQLNYSGVGRVVKGRGKRNFSATLTFACLRDFIEGKYKNSNIPLKIISITSDWLSGAGDRDGGCSQRKKQGGT</sequence>
<feature type="compositionally biased region" description="Basic and acidic residues" evidence="1">
    <location>
        <begin position="141"/>
        <end position="156"/>
    </location>
</feature>
<dbReference type="AlphaFoldDB" id="A0A0C9R7A4"/>
<name>A0A0C9R7A4_9HYME</name>
<evidence type="ECO:0008006" key="3">
    <source>
        <dbReference type="Google" id="ProtNLM"/>
    </source>
</evidence>
<protein>
    <recommendedName>
        <fullName evidence="3">DUF4806 domain-containing protein</fullName>
    </recommendedName>
</protein>
<gene>
    <name evidence="2" type="ORF">g.5492</name>
</gene>
<reference evidence="2" key="1">
    <citation type="submission" date="2015-01" db="EMBL/GenBank/DDBJ databases">
        <title>Transcriptome Assembly of Fopius arisanus.</title>
        <authorList>
            <person name="Geib S."/>
        </authorList>
    </citation>
    <scope>NUCLEOTIDE SEQUENCE</scope>
</reference>
<feature type="region of interest" description="Disordered" evidence="1">
    <location>
        <begin position="141"/>
        <end position="180"/>
    </location>
</feature>
<organism evidence="2">
    <name type="scientific">Fopius arisanus</name>
    <dbReference type="NCBI Taxonomy" id="64838"/>
    <lineage>
        <taxon>Eukaryota</taxon>
        <taxon>Metazoa</taxon>
        <taxon>Ecdysozoa</taxon>
        <taxon>Arthropoda</taxon>
        <taxon>Hexapoda</taxon>
        <taxon>Insecta</taxon>
        <taxon>Pterygota</taxon>
        <taxon>Neoptera</taxon>
        <taxon>Endopterygota</taxon>
        <taxon>Hymenoptera</taxon>
        <taxon>Apocrita</taxon>
        <taxon>Ichneumonoidea</taxon>
        <taxon>Braconidae</taxon>
        <taxon>Opiinae</taxon>
        <taxon>Fopius</taxon>
    </lineage>
</organism>